<comment type="caution">
    <text evidence="4">The sequence shown here is derived from an EMBL/GenBank/DDBJ whole genome shotgun (WGS) entry which is preliminary data.</text>
</comment>
<proteinExistence type="predicted"/>
<dbReference type="Pfam" id="PF00027">
    <property type="entry name" value="cNMP_binding"/>
    <property type="match status" value="1"/>
</dbReference>
<dbReference type="AlphaFoldDB" id="A0AAD5SJY0"/>
<dbReference type="SUPFAM" id="SSF51206">
    <property type="entry name" value="cAMP-binding domain-like"/>
    <property type="match status" value="1"/>
</dbReference>
<name>A0AAD5SJY0_9FUNG</name>
<gene>
    <name evidence="4" type="ORF">HK097_000074</name>
</gene>
<evidence type="ECO:0000259" key="2">
    <source>
        <dbReference type="PROSITE" id="PS50042"/>
    </source>
</evidence>
<organism evidence="4 5">
    <name type="scientific">Rhizophlyctis rosea</name>
    <dbReference type="NCBI Taxonomy" id="64517"/>
    <lineage>
        <taxon>Eukaryota</taxon>
        <taxon>Fungi</taxon>
        <taxon>Fungi incertae sedis</taxon>
        <taxon>Chytridiomycota</taxon>
        <taxon>Chytridiomycota incertae sedis</taxon>
        <taxon>Chytridiomycetes</taxon>
        <taxon>Rhizophlyctidales</taxon>
        <taxon>Rhizophlyctidaceae</taxon>
        <taxon>Rhizophlyctis</taxon>
    </lineage>
</organism>
<dbReference type="CDD" id="cd00038">
    <property type="entry name" value="CAP_ED"/>
    <property type="match status" value="1"/>
</dbReference>
<dbReference type="Proteomes" id="UP001212841">
    <property type="component" value="Unassembled WGS sequence"/>
</dbReference>
<reference evidence="4" key="1">
    <citation type="submission" date="2020-05" db="EMBL/GenBank/DDBJ databases">
        <title>Phylogenomic resolution of chytrid fungi.</title>
        <authorList>
            <person name="Stajich J.E."/>
            <person name="Amses K."/>
            <person name="Simmons R."/>
            <person name="Seto K."/>
            <person name="Myers J."/>
            <person name="Bonds A."/>
            <person name="Quandt C.A."/>
            <person name="Barry K."/>
            <person name="Liu P."/>
            <person name="Grigoriev I."/>
            <person name="Longcore J.E."/>
            <person name="James T.Y."/>
        </authorList>
    </citation>
    <scope>NUCLEOTIDE SEQUENCE</scope>
    <source>
        <strain evidence="4">JEL0318</strain>
    </source>
</reference>
<keyword evidence="5" id="KW-1185">Reference proteome</keyword>
<dbReference type="CDD" id="cd07042">
    <property type="entry name" value="STAS_SulP_like_sulfate_transporter"/>
    <property type="match status" value="1"/>
</dbReference>
<dbReference type="PROSITE" id="PS50801">
    <property type="entry name" value="STAS"/>
    <property type="match status" value="1"/>
</dbReference>
<feature type="domain" description="STAS" evidence="3">
    <location>
        <begin position="1"/>
        <end position="113"/>
    </location>
</feature>
<dbReference type="SMART" id="SM00100">
    <property type="entry name" value="cNMP"/>
    <property type="match status" value="1"/>
</dbReference>
<dbReference type="InterPro" id="IPR018490">
    <property type="entry name" value="cNMP-bd_dom_sf"/>
</dbReference>
<dbReference type="Gene3D" id="2.60.120.10">
    <property type="entry name" value="Jelly Rolls"/>
    <property type="match status" value="1"/>
</dbReference>
<dbReference type="InterPro" id="IPR036513">
    <property type="entry name" value="STAS_dom_sf"/>
</dbReference>
<dbReference type="InterPro" id="IPR000595">
    <property type="entry name" value="cNMP-bd_dom"/>
</dbReference>
<feature type="region of interest" description="Disordered" evidence="1">
    <location>
        <begin position="140"/>
        <end position="162"/>
    </location>
</feature>
<feature type="domain" description="Cyclic nucleotide-binding" evidence="2">
    <location>
        <begin position="226"/>
        <end position="306"/>
    </location>
</feature>
<dbReference type="InterPro" id="IPR002645">
    <property type="entry name" value="STAS_dom"/>
</dbReference>
<sequence>MRKLARCKVTDLCSCLVDDYLRDTMHLHPRIRFIVVDFSLISGIDYSALETFLRIKRMLKKQQTHLVFSGLGSVGRELVKSGIFTSEDDESEEGEGSGHVHNFGNLNEALEWCENRLLAIYYRRRTEKVLKSAGVDIPNKERTASASSNGEASNPPTYPFAHTPREKQAVQAASLVLRENPPNTLPNTTFHPVSILMQAFSEASTSADYARELADFCSNRFERTEVPKGTVLWTNGEDAKELYVVETGELVLVIPDQNELKVVETLLPGTMVGELEMFSERPRSCRLIANDDTVVWKLSKTTFDEMADENPRLMLKFVTKVAVSFDAVRFYNTVYHWAQLR</sequence>
<protein>
    <recommendedName>
        <fullName evidence="6">Cyclic nucleotide-binding domain-containing protein</fullName>
    </recommendedName>
</protein>
<dbReference type="SUPFAM" id="SSF52091">
    <property type="entry name" value="SpoIIaa-like"/>
    <property type="match status" value="1"/>
</dbReference>
<feature type="compositionally biased region" description="Polar residues" evidence="1">
    <location>
        <begin position="144"/>
        <end position="155"/>
    </location>
</feature>
<dbReference type="InterPro" id="IPR052706">
    <property type="entry name" value="Membrane-Transporter-like"/>
</dbReference>
<dbReference type="InterPro" id="IPR014710">
    <property type="entry name" value="RmlC-like_jellyroll"/>
</dbReference>
<evidence type="ECO:0000313" key="4">
    <source>
        <dbReference type="EMBL" id="KAJ3057146.1"/>
    </source>
</evidence>
<accession>A0AAD5SJY0</accession>
<dbReference type="Pfam" id="PF01740">
    <property type="entry name" value="STAS"/>
    <property type="match status" value="1"/>
</dbReference>
<evidence type="ECO:0008006" key="6">
    <source>
        <dbReference type="Google" id="ProtNLM"/>
    </source>
</evidence>
<evidence type="ECO:0000313" key="5">
    <source>
        <dbReference type="Proteomes" id="UP001212841"/>
    </source>
</evidence>
<dbReference type="EMBL" id="JADGJD010000010">
    <property type="protein sequence ID" value="KAJ3057146.1"/>
    <property type="molecule type" value="Genomic_DNA"/>
</dbReference>
<dbReference type="PROSITE" id="PS50042">
    <property type="entry name" value="CNMP_BINDING_3"/>
    <property type="match status" value="1"/>
</dbReference>
<dbReference type="PANTHER" id="PTHR43310">
    <property type="entry name" value="SULFATE TRANSPORTER YBAR-RELATED"/>
    <property type="match status" value="1"/>
</dbReference>
<evidence type="ECO:0000256" key="1">
    <source>
        <dbReference type="SAM" id="MobiDB-lite"/>
    </source>
</evidence>
<evidence type="ECO:0000259" key="3">
    <source>
        <dbReference type="PROSITE" id="PS50801"/>
    </source>
</evidence>
<dbReference type="PANTHER" id="PTHR43310:SF4">
    <property type="entry name" value="AFR304WP"/>
    <property type="match status" value="1"/>
</dbReference>
<dbReference type="Gene3D" id="3.30.750.24">
    <property type="entry name" value="STAS domain"/>
    <property type="match status" value="1"/>
</dbReference>